<dbReference type="Proteomes" id="UP001303946">
    <property type="component" value="Chromosome"/>
</dbReference>
<protein>
    <recommendedName>
        <fullName evidence="3">DUF302 domain-containing protein</fullName>
    </recommendedName>
</protein>
<evidence type="ECO:0000313" key="2">
    <source>
        <dbReference type="Proteomes" id="UP001303946"/>
    </source>
</evidence>
<reference evidence="1 2" key="1">
    <citation type="submission" date="2023-10" db="EMBL/GenBank/DDBJ databases">
        <title>Bacteria for the degradation of biodegradable plastic PBAT(Polybutylene adipate terephthalate).</title>
        <authorList>
            <person name="Weon H.-Y."/>
            <person name="Yeon J."/>
        </authorList>
    </citation>
    <scope>NUCLEOTIDE SEQUENCE [LARGE SCALE GENOMIC DNA]</scope>
    <source>
        <strain evidence="1 2">SBD 7-3</strain>
    </source>
</reference>
<name>A0ABZ0CZQ7_9BURK</name>
<sequence>MKKPFRFWMTSGVAIMVAAVSGGRSFASEDERLTLTRISRYGVSETVQRIEASAQRHGMHVLACLPQKLNEVTGESRYMLVFESSQGGTPVMMESEGAKPNLLLTVYLKQAAAGGTEVFLPRDVLRDAPEGLSDQLQSDLAGLPAVVDEALSA</sequence>
<gene>
    <name evidence="1" type="ORF">RXV79_10475</name>
</gene>
<keyword evidence="2" id="KW-1185">Reference proteome</keyword>
<proteinExistence type="predicted"/>
<evidence type="ECO:0000313" key="1">
    <source>
        <dbReference type="EMBL" id="WOB10464.1"/>
    </source>
</evidence>
<accession>A0ABZ0CZQ7</accession>
<dbReference type="EMBL" id="CP136336">
    <property type="protein sequence ID" value="WOB10464.1"/>
    <property type="molecule type" value="Genomic_DNA"/>
</dbReference>
<organism evidence="1 2">
    <name type="scientific">Piscinibacter gummiphilus</name>
    <dbReference type="NCBI Taxonomy" id="946333"/>
    <lineage>
        <taxon>Bacteria</taxon>
        <taxon>Pseudomonadati</taxon>
        <taxon>Pseudomonadota</taxon>
        <taxon>Betaproteobacteria</taxon>
        <taxon>Burkholderiales</taxon>
        <taxon>Sphaerotilaceae</taxon>
        <taxon>Piscinibacter</taxon>
    </lineage>
</organism>
<evidence type="ECO:0008006" key="3">
    <source>
        <dbReference type="Google" id="ProtNLM"/>
    </source>
</evidence>
<dbReference type="RefSeq" id="WP_316703373.1">
    <property type="nucleotide sequence ID" value="NZ_CP136336.1"/>
</dbReference>